<dbReference type="PANTHER" id="PTHR31286:SF180">
    <property type="entry name" value="OS10G0362600 PROTEIN"/>
    <property type="match status" value="1"/>
</dbReference>
<accession>A0AAD8VUP6</accession>
<feature type="compositionally biased region" description="Basic and acidic residues" evidence="1">
    <location>
        <begin position="239"/>
        <end position="252"/>
    </location>
</feature>
<dbReference type="InterPro" id="IPR040256">
    <property type="entry name" value="At4g02000-like"/>
</dbReference>
<gene>
    <name evidence="3" type="ORF">QYE76_025949</name>
</gene>
<organism evidence="3 4">
    <name type="scientific">Lolium multiflorum</name>
    <name type="common">Italian ryegrass</name>
    <name type="synonym">Lolium perenne subsp. multiflorum</name>
    <dbReference type="NCBI Taxonomy" id="4521"/>
    <lineage>
        <taxon>Eukaryota</taxon>
        <taxon>Viridiplantae</taxon>
        <taxon>Streptophyta</taxon>
        <taxon>Embryophyta</taxon>
        <taxon>Tracheophyta</taxon>
        <taxon>Spermatophyta</taxon>
        <taxon>Magnoliopsida</taxon>
        <taxon>Liliopsida</taxon>
        <taxon>Poales</taxon>
        <taxon>Poaceae</taxon>
        <taxon>BOP clade</taxon>
        <taxon>Pooideae</taxon>
        <taxon>Poodae</taxon>
        <taxon>Poeae</taxon>
        <taxon>Poeae Chloroplast Group 2 (Poeae type)</taxon>
        <taxon>Loliodinae</taxon>
        <taxon>Loliinae</taxon>
        <taxon>Lolium</taxon>
    </lineage>
</organism>
<comment type="caution">
    <text evidence="3">The sequence shown here is derived from an EMBL/GenBank/DDBJ whole genome shotgun (WGS) entry which is preliminary data.</text>
</comment>
<keyword evidence="4" id="KW-1185">Reference proteome</keyword>
<protein>
    <recommendedName>
        <fullName evidence="2">Zinc knuckle CX2CX4HX4C domain-containing protein</fullName>
    </recommendedName>
</protein>
<dbReference type="Proteomes" id="UP001231189">
    <property type="component" value="Unassembled WGS sequence"/>
</dbReference>
<reference evidence="3" key="1">
    <citation type="submission" date="2023-07" db="EMBL/GenBank/DDBJ databases">
        <title>A chromosome-level genome assembly of Lolium multiflorum.</title>
        <authorList>
            <person name="Chen Y."/>
            <person name="Copetti D."/>
            <person name="Kolliker R."/>
            <person name="Studer B."/>
        </authorList>
    </citation>
    <scope>NUCLEOTIDE SEQUENCE</scope>
    <source>
        <strain evidence="3">02402/16</strain>
        <tissue evidence="3">Leaf</tissue>
    </source>
</reference>
<feature type="compositionally biased region" description="Basic and acidic residues" evidence="1">
    <location>
        <begin position="265"/>
        <end position="292"/>
    </location>
</feature>
<dbReference type="InterPro" id="IPR025836">
    <property type="entry name" value="Zn_knuckle_CX2CX4HX4C"/>
</dbReference>
<evidence type="ECO:0000256" key="1">
    <source>
        <dbReference type="SAM" id="MobiDB-lite"/>
    </source>
</evidence>
<proteinExistence type="predicted"/>
<feature type="region of interest" description="Disordered" evidence="1">
    <location>
        <begin position="239"/>
        <end position="340"/>
    </location>
</feature>
<dbReference type="EMBL" id="JAUUTY010000006">
    <property type="protein sequence ID" value="KAK1620432.1"/>
    <property type="molecule type" value="Genomic_DNA"/>
</dbReference>
<dbReference type="Pfam" id="PF14392">
    <property type="entry name" value="zf-CCHC_4"/>
    <property type="match status" value="1"/>
</dbReference>
<feature type="domain" description="Zinc knuckle CX2CX4HX4C" evidence="2">
    <location>
        <begin position="167"/>
        <end position="215"/>
    </location>
</feature>
<feature type="region of interest" description="Disordered" evidence="1">
    <location>
        <begin position="369"/>
        <end position="404"/>
    </location>
</feature>
<evidence type="ECO:0000313" key="4">
    <source>
        <dbReference type="Proteomes" id="UP001231189"/>
    </source>
</evidence>
<evidence type="ECO:0000259" key="2">
    <source>
        <dbReference type="Pfam" id="PF14392"/>
    </source>
</evidence>
<dbReference type="PANTHER" id="PTHR31286">
    <property type="entry name" value="GLYCINE-RICH CELL WALL STRUCTURAL PROTEIN 1.8-LIKE"/>
    <property type="match status" value="1"/>
</dbReference>
<dbReference type="AlphaFoldDB" id="A0AAD8VUP6"/>
<sequence>MMRNMKLSEAEKKGVRIEWDRGKQVGASDPQAIGKLFSEKPAIASAMAAALGRIWCPLKELLCKDLGDNLFLFTFKQHSGHSRALKEGPWMFDKSLLVMREPDATKAFDELEFKHIPIWVRVSGLPFGMMNRAAGVVIGNEIGETIQVEVDEEGMAIGKVLRIQVRLDITLPLRRGVMVEIDDAGTEKWCPVAYEYLPDFCFVCGLIGHLETACNVILPPTEQKQYGCWLKFIPQRKRSDEGSWNKGYERKNSGPWRGSNSGDWSGRKTGSDADDWRKNKPKESKKGEEKEVTSPLKLSAPVSKGGSQKQLVFSAEDGLHPSKDNAATPDGALGAPPSEVEMSVQGLPLLPEAKQVKVNPLKGDIAGVQKPLSTFKRKGRDGRGNGAKGGPTLTGEKRGATPMDVDAKKAKKLKNVVAIQEDQTKIVGLANQSQESQ</sequence>
<evidence type="ECO:0000313" key="3">
    <source>
        <dbReference type="EMBL" id="KAK1620432.1"/>
    </source>
</evidence>
<name>A0AAD8VUP6_LOLMU</name>